<dbReference type="GO" id="GO:0015297">
    <property type="term" value="F:antiporter activity"/>
    <property type="evidence" value="ECO:0007669"/>
    <property type="project" value="InterPro"/>
</dbReference>
<gene>
    <name evidence="8" type="ORF">CHLRE_01g014150v5</name>
</gene>
<dbReference type="RefSeq" id="XP_042928278.1">
    <property type="nucleotide sequence ID" value="XM_043058364.1"/>
</dbReference>
<dbReference type="KEGG" id="cre:CHLRE_01g014150v5"/>
<dbReference type="PaxDb" id="3055-EDP09191"/>
<name>A0A2K3E5P0_CHLRE</name>
<feature type="transmembrane region" description="Helical" evidence="6">
    <location>
        <begin position="45"/>
        <end position="66"/>
    </location>
</feature>
<dbReference type="InterPro" id="IPR002528">
    <property type="entry name" value="MATE_fam"/>
</dbReference>
<sequence length="563" mass="58523">MGLTEPEERAREALLTTSSLGAVARSSNVIEDKPRRRLWAESKRVLGLAVPISLSEVVSFFAYLVTTAQVGHLGALELSAITLARSVFHITGLSLVVGMGSAVDTFCGQAHGAGRHGALGVVLQRAALMCLATCCVPLALWTQADWIMLRVLGQRPEVVVLAARYVQLLGPALCMWAVSTCINSYLRSQAVVTPLTVVAVLHTALTPLVNHVFMFQLKLGMVGAAVAYNVLQALELALLLGAMVWLHTCRQTPATRTWRGFSRQALAGWGDYMRIALPSTAAICLDWWTYEAIILIAGALPDAKVQLGAMGLAFNTHALLFMVVEGFGAAASTRVANELGAGRGAAARYAGLVALGLGAAAPLLASGALVAAPRPWARLYTEDGAIIDLVARLMPVLALSNIADSVASVTSGVLRGSGRQELAFKVNLGAYWLLGLPAAAVLALRYHQGAMGLWLAMGGASALQAAILLGSTLHFDWPREARNAQERARAAAAAEAADHGAEGTAGLLAPAAGAAGGAAEGGAAGEAAEGEGPQRPLTPPPLHAGVGSRHGVYEPLLTAEHVV</sequence>
<comment type="caution">
    <text evidence="6">Lacks conserved residue(s) required for the propagation of feature annotation.</text>
</comment>
<comment type="subcellular location">
    <subcellularLocation>
        <location evidence="1">Membrane</location>
        <topology evidence="1">Multi-pass membrane protein</topology>
    </subcellularLocation>
</comment>
<evidence type="ECO:0000256" key="2">
    <source>
        <dbReference type="ARBA" id="ARBA00010199"/>
    </source>
</evidence>
<dbReference type="GO" id="GO:1990961">
    <property type="term" value="P:xenobiotic detoxification by transmembrane export across the plasma membrane"/>
    <property type="evidence" value="ECO:0007669"/>
    <property type="project" value="InterPro"/>
</dbReference>
<dbReference type="STRING" id="3055.A0A2K3E5P0"/>
<feature type="transmembrane region" description="Helical" evidence="6">
    <location>
        <begin position="349"/>
        <end position="373"/>
    </location>
</feature>
<dbReference type="AlphaFoldDB" id="A0A2K3E5P0"/>
<evidence type="ECO:0000256" key="1">
    <source>
        <dbReference type="ARBA" id="ARBA00004141"/>
    </source>
</evidence>
<evidence type="ECO:0000256" key="6">
    <source>
        <dbReference type="RuleBase" id="RU004914"/>
    </source>
</evidence>
<dbReference type="GeneID" id="5715082"/>
<keyword evidence="9" id="KW-1185">Reference proteome</keyword>
<dbReference type="Pfam" id="PF01554">
    <property type="entry name" value="MatE"/>
    <property type="match status" value="2"/>
</dbReference>
<reference evidence="8 9" key="1">
    <citation type="journal article" date="2007" name="Science">
        <title>The Chlamydomonas genome reveals the evolution of key animal and plant functions.</title>
        <authorList>
            <person name="Merchant S.S."/>
            <person name="Prochnik S.E."/>
            <person name="Vallon O."/>
            <person name="Harris E.H."/>
            <person name="Karpowicz S.J."/>
            <person name="Witman G.B."/>
            <person name="Terry A."/>
            <person name="Salamov A."/>
            <person name="Fritz-Laylin L.K."/>
            <person name="Marechal-Drouard L."/>
            <person name="Marshall W.F."/>
            <person name="Qu L.H."/>
            <person name="Nelson D.R."/>
            <person name="Sanderfoot A.A."/>
            <person name="Spalding M.H."/>
            <person name="Kapitonov V.V."/>
            <person name="Ren Q."/>
            <person name="Ferris P."/>
            <person name="Lindquist E."/>
            <person name="Shapiro H."/>
            <person name="Lucas S.M."/>
            <person name="Grimwood J."/>
            <person name="Schmutz J."/>
            <person name="Cardol P."/>
            <person name="Cerutti H."/>
            <person name="Chanfreau G."/>
            <person name="Chen C.L."/>
            <person name="Cognat V."/>
            <person name="Croft M.T."/>
            <person name="Dent R."/>
            <person name="Dutcher S."/>
            <person name="Fernandez E."/>
            <person name="Fukuzawa H."/>
            <person name="Gonzalez-Ballester D."/>
            <person name="Gonzalez-Halphen D."/>
            <person name="Hallmann A."/>
            <person name="Hanikenne M."/>
            <person name="Hippler M."/>
            <person name="Inwood W."/>
            <person name="Jabbari K."/>
            <person name="Kalanon M."/>
            <person name="Kuras R."/>
            <person name="Lefebvre P.A."/>
            <person name="Lemaire S.D."/>
            <person name="Lobanov A.V."/>
            <person name="Lohr M."/>
            <person name="Manuell A."/>
            <person name="Meier I."/>
            <person name="Mets L."/>
            <person name="Mittag M."/>
            <person name="Mittelmeier T."/>
            <person name="Moroney J.V."/>
            <person name="Moseley J."/>
            <person name="Napoli C."/>
            <person name="Nedelcu A.M."/>
            <person name="Niyogi K."/>
            <person name="Novoselov S.V."/>
            <person name="Paulsen I.T."/>
            <person name="Pazour G."/>
            <person name="Purton S."/>
            <person name="Ral J.P."/>
            <person name="Riano-Pachon D.M."/>
            <person name="Riekhof W."/>
            <person name="Rymarquis L."/>
            <person name="Schroda M."/>
            <person name="Stern D."/>
            <person name="Umen J."/>
            <person name="Willows R."/>
            <person name="Wilson N."/>
            <person name="Zimmer S.L."/>
            <person name="Allmer J."/>
            <person name="Balk J."/>
            <person name="Bisova K."/>
            <person name="Chen C.J."/>
            <person name="Elias M."/>
            <person name="Gendler K."/>
            <person name="Hauser C."/>
            <person name="Lamb M.R."/>
            <person name="Ledford H."/>
            <person name="Long J.C."/>
            <person name="Minagawa J."/>
            <person name="Page M.D."/>
            <person name="Pan J."/>
            <person name="Pootakham W."/>
            <person name="Roje S."/>
            <person name="Rose A."/>
            <person name="Stahlberg E."/>
            <person name="Terauchi A.M."/>
            <person name="Yang P."/>
            <person name="Ball S."/>
            <person name="Bowler C."/>
            <person name="Dieckmann C.L."/>
            <person name="Gladyshev V.N."/>
            <person name="Green P."/>
            <person name="Jorgensen R."/>
            <person name="Mayfield S."/>
            <person name="Mueller-Roeber B."/>
            <person name="Rajamani S."/>
            <person name="Sayre R.T."/>
            <person name="Brokstein P."/>
            <person name="Dubchak I."/>
            <person name="Goodstein D."/>
            <person name="Hornick L."/>
            <person name="Huang Y.W."/>
            <person name="Jhaveri J."/>
            <person name="Luo Y."/>
            <person name="Martinez D."/>
            <person name="Ngau W.C."/>
            <person name="Otillar B."/>
            <person name="Poliakov A."/>
            <person name="Porter A."/>
            <person name="Szajkowski L."/>
            <person name="Werner G."/>
            <person name="Zhou K."/>
            <person name="Grigoriev I.V."/>
            <person name="Rokhsar D.S."/>
            <person name="Grossman A.R."/>
        </authorList>
    </citation>
    <scope>NUCLEOTIDE SEQUENCE [LARGE SCALE GENOMIC DNA]</scope>
    <source>
        <strain evidence="9">CC-503</strain>
    </source>
</reference>
<evidence type="ECO:0000313" key="8">
    <source>
        <dbReference type="EMBL" id="PNW88100.1"/>
    </source>
</evidence>
<dbReference type="CDD" id="cd13132">
    <property type="entry name" value="MATE_eukaryotic"/>
    <property type="match status" value="1"/>
</dbReference>
<accession>A0A2K3E5P0</accession>
<feature type="transmembrane region" description="Helical" evidence="6">
    <location>
        <begin position="426"/>
        <end position="446"/>
    </location>
</feature>
<dbReference type="OrthoDB" id="2126698at2759"/>
<dbReference type="EMBL" id="CM008962">
    <property type="protein sequence ID" value="PNW88100.1"/>
    <property type="molecule type" value="Genomic_DNA"/>
</dbReference>
<dbReference type="InParanoid" id="A0A2K3E5P0"/>
<feature type="transmembrane region" description="Helical" evidence="6">
    <location>
        <begin position="161"/>
        <end position="178"/>
    </location>
</feature>
<feature type="transmembrane region" description="Helical" evidence="6">
    <location>
        <begin position="86"/>
        <end position="107"/>
    </location>
</feature>
<evidence type="ECO:0000256" key="5">
    <source>
        <dbReference type="ARBA" id="ARBA00023136"/>
    </source>
</evidence>
<proteinExistence type="inferred from homology"/>
<evidence type="ECO:0000256" key="4">
    <source>
        <dbReference type="ARBA" id="ARBA00022989"/>
    </source>
</evidence>
<dbReference type="InterPro" id="IPR045069">
    <property type="entry name" value="MATE_euk"/>
</dbReference>
<keyword evidence="4 6" id="KW-1133">Transmembrane helix</keyword>
<dbReference type="Gramene" id="PNW88100">
    <property type="protein sequence ID" value="PNW88100"/>
    <property type="gene ID" value="CHLRE_01g014150v5"/>
</dbReference>
<protein>
    <recommendedName>
        <fullName evidence="6">Protein DETOXIFICATION</fullName>
    </recommendedName>
    <alternativeName>
        <fullName evidence="6">Multidrug and toxic compound extrusion protein</fullName>
    </alternativeName>
</protein>
<dbReference type="ExpressionAtlas" id="A0A2K3E5P0">
    <property type="expression patterns" value="baseline"/>
</dbReference>
<dbReference type="GO" id="GO:0042910">
    <property type="term" value="F:xenobiotic transmembrane transporter activity"/>
    <property type="evidence" value="ECO:0007669"/>
    <property type="project" value="InterPro"/>
</dbReference>
<organism evidence="8 9">
    <name type="scientific">Chlamydomonas reinhardtii</name>
    <name type="common">Chlamydomonas smithii</name>
    <dbReference type="NCBI Taxonomy" id="3055"/>
    <lineage>
        <taxon>Eukaryota</taxon>
        <taxon>Viridiplantae</taxon>
        <taxon>Chlorophyta</taxon>
        <taxon>core chlorophytes</taxon>
        <taxon>Chlorophyceae</taxon>
        <taxon>CS clade</taxon>
        <taxon>Chlamydomonadales</taxon>
        <taxon>Chlamydomonadaceae</taxon>
        <taxon>Chlamydomonas</taxon>
    </lineage>
</organism>
<feature type="transmembrane region" description="Helical" evidence="6">
    <location>
        <begin position="452"/>
        <end position="475"/>
    </location>
</feature>
<dbReference type="Proteomes" id="UP000006906">
    <property type="component" value="Chromosome 1"/>
</dbReference>
<evidence type="ECO:0000313" key="9">
    <source>
        <dbReference type="Proteomes" id="UP000006906"/>
    </source>
</evidence>
<feature type="transmembrane region" description="Helical" evidence="6">
    <location>
        <begin position="190"/>
        <end position="213"/>
    </location>
</feature>
<dbReference type="GO" id="GO:0022857">
    <property type="term" value="F:transmembrane transporter activity"/>
    <property type="evidence" value="ECO:0000318"/>
    <property type="project" value="GO_Central"/>
</dbReference>
<comment type="similarity">
    <text evidence="2 6">Belongs to the multi antimicrobial extrusion (MATE) (TC 2.A.66.1) family.</text>
</comment>
<evidence type="ECO:0000256" key="3">
    <source>
        <dbReference type="ARBA" id="ARBA00022692"/>
    </source>
</evidence>
<dbReference type="NCBIfam" id="TIGR00797">
    <property type="entry name" value="matE"/>
    <property type="match status" value="1"/>
</dbReference>
<keyword evidence="5 6" id="KW-0472">Membrane</keyword>
<keyword evidence="3 6" id="KW-0812">Transmembrane</keyword>
<evidence type="ECO:0000256" key="7">
    <source>
        <dbReference type="SAM" id="MobiDB-lite"/>
    </source>
</evidence>
<feature type="transmembrane region" description="Helical" evidence="6">
    <location>
        <begin position="225"/>
        <end position="246"/>
    </location>
</feature>
<dbReference type="PANTHER" id="PTHR11206">
    <property type="entry name" value="MULTIDRUG RESISTANCE PROTEIN"/>
    <property type="match status" value="1"/>
</dbReference>
<feature type="transmembrane region" description="Helical" evidence="6">
    <location>
        <begin position="119"/>
        <end position="141"/>
    </location>
</feature>
<dbReference type="GO" id="GO:0016020">
    <property type="term" value="C:membrane"/>
    <property type="evidence" value="ECO:0000318"/>
    <property type="project" value="GO_Central"/>
</dbReference>
<feature type="region of interest" description="Disordered" evidence="7">
    <location>
        <begin position="519"/>
        <end position="549"/>
    </location>
</feature>